<protein>
    <recommendedName>
        <fullName evidence="1">Molybdenum cofactor sulfurase middle domain-containing protein</fullName>
    </recommendedName>
</protein>
<feature type="domain" description="Molybdenum cofactor sulfurase middle" evidence="1">
    <location>
        <begin position="1"/>
        <end position="83"/>
    </location>
</feature>
<evidence type="ECO:0000313" key="2">
    <source>
        <dbReference type="EMBL" id="TKR57838.1"/>
    </source>
</evidence>
<dbReference type="InterPro" id="IPR005303">
    <property type="entry name" value="MOCOS_middle"/>
</dbReference>
<dbReference type="OrthoDB" id="17255at2759"/>
<accession>A0A4U5LPJ8</accession>
<dbReference type="SUPFAM" id="SSF141673">
    <property type="entry name" value="MOSC N-terminal domain-like"/>
    <property type="match status" value="1"/>
</dbReference>
<evidence type="ECO:0000313" key="3">
    <source>
        <dbReference type="Proteomes" id="UP000298663"/>
    </source>
</evidence>
<gene>
    <name evidence="2" type="ORF">L596_030484</name>
</gene>
<keyword evidence="3" id="KW-1185">Reference proteome</keyword>
<dbReference type="Proteomes" id="UP000298663">
    <property type="component" value="Unassembled WGS sequence"/>
</dbReference>
<comment type="caution">
    <text evidence="2">The sequence shown here is derived from an EMBL/GenBank/DDBJ whole genome shotgun (WGS) entry which is preliminary data.</text>
</comment>
<dbReference type="STRING" id="34508.A0A4U5LPJ8"/>
<proteinExistence type="predicted"/>
<dbReference type="Pfam" id="PF03476">
    <property type="entry name" value="MOSC_N"/>
    <property type="match status" value="1"/>
</dbReference>
<reference evidence="2 3" key="2">
    <citation type="journal article" date="2019" name="G3 (Bethesda)">
        <title>Hybrid Assembly of the Genome of the Entomopathogenic Nematode Steinernema carpocapsae Identifies the X-Chromosome.</title>
        <authorList>
            <person name="Serra L."/>
            <person name="Macchietto M."/>
            <person name="Macias-Munoz A."/>
            <person name="McGill C.J."/>
            <person name="Rodriguez I.M."/>
            <person name="Rodriguez B."/>
            <person name="Murad R."/>
            <person name="Mortazavi A."/>
        </authorList>
    </citation>
    <scope>NUCLEOTIDE SEQUENCE [LARGE SCALE GENOMIC DNA]</scope>
    <source>
        <strain evidence="2 3">ALL</strain>
    </source>
</reference>
<organism evidence="2 3">
    <name type="scientific">Steinernema carpocapsae</name>
    <name type="common">Entomopathogenic nematode</name>
    <dbReference type="NCBI Taxonomy" id="34508"/>
    <lineage>
        <taxon>Eukaryota</taxon>
        <taxon>Metazoa</taxon>
        <taxon>Ecdysozoa</taxon>
        <taxon>Nematoda</taxon>
        <taxon>Chromadorea</taxon>
        <taxon>Rhabditida</taxon>
        <taxon>Tylenchina</taxon>
        <taxon>Panagrolaimomorpha</taxon>
        <taxon>Strongyloidoidea</taxon>
        <taxon>Steinernematidae</taxon>
        <taxon>Steinernema</taxon>
    </lineage>
</organism>
<evidence type="ECO:0000259" key="1">
    <source>
        <dbReference type="Pfam" id="PF03476"/>
    </source>
</evidence>
<reference evidence="2 3" key="1">
    <citation type="journal article" date="2015" name="Genome Biol.">
        <title>Comparative genomics of Steinernema reveals deeply conserved gene regulatory networks.</title>
        <authorList>
            <person name="Dillman A.R."/>
            <person name="Macchietto M."/>
            <person name="Porter C.F."/>
            <person name="Rogers A."/>
            <person name="Williams B."/>
            <person name="Antoshechkin I."/>
            <person name="Lee M.M."/>
            <person name="Goodwin Z."/>
            <person name="Lu X."/>
            <person name="Lewis E.E."/>
            <person name="Goodrich-Blair H."/>
            <person name="Stock S.P."/>
            <person name="Adams B.J."/>
            <person name="Sternberg P.W."/>
            <person name="Mortazavi A."/>
        </authorList>
    </citation>
    <scope>NUCLEOTIDE SEQUENCE [LARGE SCALE GENOMIC DNA]</scope>
    <source>
        <strain evidence="2 3">ALL</strain>
    </source>
</reference>
<dbReference type="EMBL" id="AZBU02000014">
    <property type="protein sequence ID" value="TKR57838.1"/>
    <property type="molecule type" value="Genomic_DNA"/>
</dbReference>
<sequence length="109" mass="12706">MIVDGESGLFHTARTKPKLVFLEAHVKYNILTLATLKGKEFNLELGLVEESDERRVGTLHRKLRQENMDCGHNVAEFIQAYLDSDKPRRLMYFKEGLMSERNCRPLPNW</sequence>
<dbReference type="AlphaFoldDB" id="A0A4U5LPJ8"/>
<name>A0A4U5LPJ8_STECR</name>